<dbReference type="KEGG" id="ccp:CHC_T00005781001"/>
<protein>
    <submittedName>
        <fullName evidence="1">Uncharacterized protein</fullName>
    </submittedName>
</protein>
<accession>R7QG68</accession>
<gene>
    <name evidence="1" type="ORF">CHC_T00005781001</name>
</gene>
<dbReference type="AlphaFoldDB" id="R7QG68"/>
<keyword evidence="2" id="KW-1185">Reference proteome</keyword>
<evidence type="ECO:0000313" key="1">
    <source>
        <dbReference type="EMBL" id="CDF37497.1"/>
    </source>
</evidence>
<proteinExistence type="predicted"/>
<name>R7QG68_CHOCR</name>
<organism evidence="1 2">
    <name type="scientific">Chondrus crispus</name>
    <name type="common">Carrageen Irish moss</name>
    <name type="synonym">Polymorpha crispa</name>
    <dbReference type="NCBI Taxonomy" id="2769"/>
    <lineage>
        <taxon>Eukaryota</taxon>
        <taxon>Rhodophyta</taxon>
        <taxon>Florideophyceae</taxon>
        <taxon>Rhodymeniophycidae</taxon>
        <taxon>Gigartinales</taxon>
        <taxon>Gigartinaceae</taxon>
        <taxon>Chondrus</taxon>
    </lineage>
</organism>
<dbReference type="GeneID" id="17325083"/>
<dbReference type="Gramene" id="CDF37497">
    <property type="protein sequence ID" value="CDF37497"/>
    <property type="gene ID" value="CHC_T00005781001"/>
</dbReference>
<evidence type="ECO:0000313" key="2">
    <source>
        <dbReference type="Proteomes" id="UP000012073"/>
    </source>
</evidence>
<dbReference type="RefSeq" id="XP_005717368.1">
    <property type="nucleotide sequence ID" value="XM_005717311.1"/>
</dbReference>
<reference evidence="2" key="1">
    <citation type="journal article" date="2013" name="Proc. Natl. Acad. Sci. U.S.A.">
        <title>Genome structure and metabolic features in the red seaweed Chondrus crispus shed light on evolution of the Archaeplastida.</title>
        <authorList>
            <person name="Collen J."/>
            <person name="Porcel B."/>
            <person name="Carre W."/>
            <person name="Ball S.G."/>
            <person name="Chaparro C."/>
            <person name="Tonon T."/>
            <person name="Barbeyron T."/>
            <person name="Michel G."/>
            <person name="Noel B."/>
            <person name="Valentin K."/>
            <person name="Elias M."/>
            <person name="Artiguenave F."/>
            <person name="Arun A."/>
            <person name="Aury J.M."/>
            <person name="Barbosa-Neto J.F."/>
            <person name="Bothwell J.H."/>
            <person name="Bouget F.Y."/>
            <person name="Brillet L."/>
            <person name="Cabello-Hurtado F."/>
            <person name="Capella-Gutierrez S."/>
            <person name="Charrier B."/>
            <person name="Cladiere L."/>
            <person name="Cock J.M."/>
            <person name="Coelho S.M."/>
            <person name="Colleoni C."/>
            <person name="Czjzek M."/>
            <person name="Da Silva C."/>
            <person name="Delage L."/>
            <person name="Denoeud F."/>
            <person name="Deschamps P."/>
            <person name="Dittami S.M."/>
            <person name="Gabaldon T."/>
            <person name="Gachon C.M."/>
            <person name="Groisillier A."/>
            <person name="Herve C."/>
            <person name="Jabbari K."/>
            <person name="Katinka M."/>
            <person name="Kloareg B."/>
            <person name="Kowalczyk N."/>
            <person name="Labadie K."/>
            <person name="Leblanc C."/>
            <person name="Lopez P.J."/>
            <person name="McLachlan D.H."/>
            <person name="Meslet-Cladiere L."/>
            <person name="Moustafa A."/>
            <person name="Nehr Z."/>
            <person name="Nyvall Collen P."/>
            <person name="Panaud O."/>
            <person name="Partensky F."/>
            <person name="Poulain J."/>
            <person name="Rensing S.A."/>
            <person name="Rousvoal S."/>
            <person name="Samson G."/>
            <person name="Symeonidi A."/>
            <person name="Weissenbach J."/>
            <person name="Zambounis A."/>
            <person name="Wincker P."/>
            <person name="Boyen C."/>
        </authorList>
    </citation>
    <scope>NUCLEOTIDE SEQUENCE [LARGE SCALE GENOMIC DNA]</scope>
    <source>
        <strain evidence="2">cv. Stackhouse</strain>
    </source>
</reference>
<dbReference type="Proteomes" id="UP000012073">
    <property type="component" value="Unassembled WGS sequence"/>
</dbReference>
<sequence>MTQLQSALTIVFCMTHFRARQRKRNVTLRKKSTPIVTFRSTSISKRSLWTSQEGIRCVLSYLTRT</sequence>
<dbReference type="EMBL" id="HG001844">
    <property type="protein sequence ID" value="CDF37497.1"/>
    <property type="molecule type" value="Genomic_DNA"/>
</dbReference>